<comment type="caution">
    <text evidence="3">The sequence shown here is derived from an EMBL/GenBank/DDBJ whole genome shotgun (WGS) entry which is preliminary data.</text>
</comment>
<name>A0AAN6QIH3_9PEZI</name>
<feature type="region of interest" description="Disordered" evidence="1">
    <location>
        <begin position="80"/>
        <end position="183"/>
    </location>
</feature>
<feature type="compositionally biased region" description="Basic and acidic residues" evidence="1">
    <location>
        <begin position="496"/>
        <end position="510"/>
    </location>
</feature>
<dbReference type="EMBL" id="MU853348">
    <property type="protein sequence ID" value="KAK4110858.1"/>
    <property type="molecule type" value="Genomic_DNA"/>
</dbReference>
<dbReference type="Pfam" id="PF26118">
    <property type="entry name" value="DUF8035"/>
    <property type="match status" value="1"/>
</dbReference>
<feature type="region of interest" description="Disordered" evidence="1">
    <location>
        <begin position="426"/>
        <end position="451"/>
    </location>
</feature>
<organism evidence="3 4">
    <name type="scientific">Canariomyces notabilis</name>
    <dbReference type="NCBI Taxonomy" id="2074819"/>
    <lineage>
        <taxon>Eukaryota</taxon>
        <taxon>Fungi</taxon>
        <taxon>Dikarya</taxon>
        <taxon>Ascomycota</taxon>
        <taxon>Pezizomycotina</taxon>
        <taxon>Sordariomycetes</taxon>
        <taxon>Sordariomycetidae</taxon>
        <taxon>Sordariales</taxon>
        <taxon>Chaetomiaceae</taxon>
        <taxon>Canariomyces</taxon>
    </lineage>
</organism>
<reference evidence="3" key="1">
    <citation type="journal article" date="2023" name="Mol. Phylogenet. Evol.">
        <title>Genome-scale phylogeny and comparative genomics of the fungal order Sordariales.</title>
        <authorList>
            <person name="Hensen N."/>
            <person name="Bonometti L."/>
            <person name="Westerberg I."/>
            <person name="Brannstrom I.O."/>
            <person name="Guillou S."/>
            <person name="Cros-Aarteil S."/>
            <person name="Calhoun S."/>
            <person name="Haridas S."/>
            <person name="Kuo A."/>
            <person name="Mondo S."/>
            <person name="Pangilinan J."/>
            <person name="Riley R."/>
            <person name="LaButti K."/>
            <person name="Andreopoulos B."/>
            <person name="Lipzen A."/>
            <person name="Chen C."/>
            <person name="Yan M."/>
            <person name="Daum C."/>
            <person name="Ng V."/>
            <person name="Clum A."/>
            <person name="Steindorff A."/>
            <person name="Ohm R.A."/>
            <person name="Martin F."/>
            <person name="Silar P."/>
            <person name="Natvig D.O."/>
            <person name="Lalanne C."/>
            <person name="Gautier V."/>
            <person name="Ament-Velasquez S.L."/>
            <person name="Kruys A."/>
            <person name="Hutchinson M.I."/>
            <person name="Powell A.J."/>
            <person name="Barry K."/>
            <person name="Miller A.N."/>
            <person name="Grigoriev I.V."/>
            <person name="Debuchy R."/>
            <person name="Gladieux P."/>
            <person name="Hiltunen Thoren M."/>
            <person name="Johannesson H."/>
        </authorList>
    </citation>
    <scope>NUCLEOTIDE SEQUENCE</scope>
    <source>
        <strain evidence="3">CBS 508.74</strain>
    </source>
</reference>
<dbReference type="Proteomes" id="UP001302812">
    <property type="component" value="Unassembled WGS sequence"/>
</dbReference>
<sequence>MAYRSNAPDLPRRYEADRDRYSEIRDRFEDDDDRLYVRRVSSRPPPPRDRSVDDRSERRFRPHEEDGVVFRERERRRVVYDDEPLRRRPSPPPDLRRRSPPPLEFERSSRVVIEKERFRSPSPPPLRRPPRPLRRQSSLDTFDRRPRGYFERDEYDVPARRDDYRVPPYVDMPLPRSRALPPPRVYDREYYDEIQVSDPHRFGDEDFHIPGERVREREIVRTRRRTRSRESRATRRSRSSSTSSSSSSGGTTLRSEYPKKGKTRIPARLVSKRALIDLGYPFIEEGKTIVVQKALGQQNIDDLLKLSDDYKKSELEIIAARSSAGDIIEERRTEIVEMSAPPRASNGPVIIDARPPPQQPVEVVKTTLIRDVSPDRRTYTTASYDTSTSYDTTSYATTSTSATPVIVDTRAREVSERVPVGPLALVTTDHRSRSVSRPRRGSRDSDELRSEIRHLERQLARRERRSSRGGGELVRAERLSTGELVLYEEEVETLEEPARGGVRIEKDKRGRLSISVPRRR</sequence>
<evidence type="ECO:0000259" key="2">
    <source>
        <dbReference type="Pfam" id="PF26118"/>
    </source>
</evidence>
<feature type="domain" description="DUF8035" evidence="2">
    <location>
        <begin position="259"/>
        <end position="312"/>
    </location>
</feature>
<feature type="compositionally biased region" description="Low complexity" evidence="1">
    <location>
        <begin position="239"/>
        <end position="255"/>
    </location>
</feature>
<accession>A0AAN6QIH3</accession>
<dbReference type="InterPro" id="IPR058348">
    <property type="entry name" value="DUF8035"/>
</dbReference>
<gene>
    <name evidence="3" type="ORF">N656DRAFT_183256</name>
</gene>
<dbReference type="AlphaFoldDB" id="A0AAN6QIH3"/>
<protein>
    <recommendedName>
        <fullName evidence="2">DUF8035 domain-containing protein</fullName>
    </recommendedName>
</protein>
<dbReference type="GeneID" id="89932906"/>
<evidence type="ECO:0000313" key="3">
    <source>
        <dbReference type="EMBL" id="KAK4110858.1"/>
    </source>
</evidence>
<proteinExistence type="predicted"/>
<dbReference type="RefSeq" id="XP_064668428.1">
    <property type="nucleotide sequence ID" value="XM_064808783.1"/>
</dbReference>
<reference evidence="3" key="2">
    <citation type="submission" date="2023-05" db="EMBL/GenBank/DDBJ databases">
        <authorList>
            <consortium name="Lawrence Berkeley National Laboratory"/>
            <person name="Steindorff A."/>
            <person name="Hensen N."/>
            <person name="Bonometti L."/>
            <person name="Westerberg I."/>
            <person name="Brannstrom I.O."/>
            <person name="Guillou S."/>
            <person name="Cros-Aarteil S."/>
            <person name="Calhoun S."/>
            <person name="Haridas S."/>
            <person name="Kuo A."/>
            <person name="Mondo S."/>
            <person name="Pangilinan J."/>
            <person name="Riley R."/>
            <person name="Labutti K."/>
            <person name="Andreopoulos B."/>
            <person name="Lipzen A."/>
            <person name="Chen C."/>
            <person name="Yanf M."/>
            <person name="Daum C."/>
            <person name="Ng V."/>
            <person name="Clum A."/>
            <person name="Ohm R."/>
            <person name="Martin F."/>
            <person name="Silar P."/>
            <person name="Natvig D."/>
            <person name="Lalanne C."/>
            <person name="Gautier V."/>
            <person name="Ament-Velasquez S.L."/>
            <person name="Kruys A."/>
            <person name="Hutchinson M.I."/>
            <person name="Powell A.J."/>
            <person name="Barry K."/>
            <person name="Miller A.N."/>
            <person name="Grigoriev I.V."/>
            <person name="Debuchy R."/>
            <person name="Gladieux P."/>
            <person name="Thoren M.H."/>
            <person name="Johannesson H."/>
        </authorList>
    </citation>
    <scope>NUCLEOTIDE SEQUENCE</scope>
    <source>
        <strain evidence="3">CBS 508.74</strain>
    </source>
</reference>
<keyword evidence="4" id="KW-1185">Reference proteome</keyword>
<feature type="compositionally biased region" description="Basic and acidic residues" evidence="1">
    <location>
        <begin position="46"/>
        <end position="66"/>
    </location>
</feature>
<feature type="compositionally biased region" description="Basic and acidic residues" evidence="1">
    <location>
        <begin position="441"/>
        <end position="451"/>
    </location>
</feature>
<feature type="compositionally biased region" description="Basic and acidic residues" evidence="1">
    <location>
        <begin position="141"/>
        <end position="165"/>
    </location>
</feature>
<evidence type="ECO:0000313" key="4">
    <source>
        <dbReference type="Proteomes" id="UP001302812"/>
    </source>
</evidence>
<feature type="region of interest" description="Disordered" evidence="1">
    <location>
        <begin position="33"/>
        <end position="66"/>
    </location>
</feature>
<feature type="region of interest" description="Disordered" evidence="1">
    <location>
        <begin position="492"/>
        <end position="520"/>
    </location>
</feature>
<evidence type="ECO:0000256" key="1">
    <source>
        <dbReference type="SAM" id="MobiDB-lite"/>
    </source>
</evidence>
<feature type="compositionally biased region" description="Basic and acidic residues" evidence="1">
    <location>
        <begin position="104"/>
        <end position="119"/>
    </location>
</feature>
<feature type="region of interest" description="Disordered" evidence="1">
    <location>
        <begin position="218"/>
        <end position="264"/>
    </location>
</feature>